<keyword evidence="1" id="KW-1133">Transmembrane helix</keyword>
<protein>
    <submittedName>
        <fullName evidence="2">Uncharacterized protein</fullName>
    </submittedName>
</protein>
<feature type="transmembrane region" description="Helical" evidence="1">
    <location>
        <begin position="37"/>
        <end position="55"/>
    </location>
</feature>
<gene>
    <name evidence="2" type="ORF">KME32_01430</name>
</gene>
<feature type="transmembrane region" description="Helical" evidence="1">
    <location>
        <begin position="7"/>
        <end position="25"/>
    </location>
</feature>
<organism evidence="2 3">
    <name type="scientific">Mojavia pulchra JT2-VF2</name>
    <dbReference type="NCBI Taxonomy" id="287848"/>
    <lineage>
        <taxon>Bacteria</taxon>
        <taxon>Bacillati</taxon>
        <taxon>Cyanobacteriota</taxon>
        <taxon>Cyanophyceae</taxon>
        <taxon>Nostocales</taxon>
        <taxon>Nostocaceae</taxon>
    </lineage>
</organism>
<reference evidence="2" key="2">
    <citation type="journal article" date="2022" name="Microbiol. Resour. Announc.">
        <title>Metagenome Sequencing to Explore Phylogenomics of Terrestrial Cyanobacteria.</title>
        <authorList>
            <person name="Ward R.D."/>
            <person name="Stajich J.E."/>
            <person name="Johansen J.R."/>
            <person name="Huntemann M."/>
            <person name="Clum A."/>
            <person name="Foster B."/>
            <person name="Foster B."/>
            <person name="Roux S."/>
            <person name="Palaniappan K."/>
            <person name="Varghese N."/>
            <person name="Mukherjee S."/>
            <person name="Reddy T.B.K."/>
            <person name="Daum C."/>
            <person name="Copeland A."/>
            <person name="Chen I.A."/>
            <person name="Ivanova N.N."/>
            <person name="Kyrpides N.C."/>
            <person name="Shapiro N."/>
            <person name="Eloe-Fadrosh E.A."/>
            <person name="Pietrasiak N."/>
        </authorList>
    </citation>
    <scope>NUCLEOTIDE SEQUENCE</scope>
    <source>
        <strain evidence="2">JT2-VF2</strain>
    </source>
</reference>
<dbReference type="AlphaFoldDB" id="A0A951PVY3"/>
<keyword evidence="1" id="KW-0812">Transmembrane</keyword>
<evidence type="ECO:0000313" key="2">
    <source>
        <dbReference type="EMBL" id="MBW4559812.1"/>
    </source>
</evidence>
<keyword evidence="1" id="KW-0472">Membrane</keyword>
<accession>A0A951PVY3</accession>
<evidence type="ECO:0000256" key="1">
    <source>
        <dbReference type="SAM" id="Phobius"/>
    </source>
</evidence>
<dbReference type="EMBL" id="JAHHHN010000001">
    <property type="protein sequence ID" value="MBW4559812.1"/>
    <property type="molecule type" value="Genomic_DNA"/>
</dbReference>
<comment type="caution">
    <text evidence="2">The sequence shown here is derived from an EMBL/GenBank/DDBJ whole genome shotgun (WGS) entry which is preliminary data.</text>
</comment>
<proteinExistence type="predicted"/>
<dbReference type="Proteomes" id="UP000715781">
    <property type="component" value="Unassembled WGS sequence"/>
</dbReference>
<reference evidence="2" key="1">
    <citation type="submission" date="2021-05" db="EMBL/GenBank/DDBJ databases">
        <authorList>
            <person name="Pietrasiak N."/>
            <person name="Ward R."/>
            <person name="Stajich J.E."/>
            <person name="Kurbessoian T."/>
        </authorList>
    </citation>
    <scope>NUCLEOTIDE SEQUENCE</scope>
    <source>
        <strain evidence="2">JT2-VF2</strain>
    </source>
</reference>
<sequence>MENHLGLVLKVLLLSTLLSLLIKYVAPSLMIPGTNTIALVSVLLPSVILAIALLWRFQRQNKIS</sequence>
<name>A0A951PVY3_9NOST</name>
<evidence type="ECO:0000313" key="3">
    <source>
        <dbReference type="Proteomes" id="UP000715781"/>
    </source>
</evidence>